<dbReference type="Proteomes" id="UP000502699">
    <property type="component" value="Chromosome"/>
</dbReference>
<organism evidence="1 2">
    <name type="scientific">Caldichromatium japonicum</name>
    <dbReference type="NCBI Taxonomy" id="2699430"/>
    <lineage>
        <taxon>Bacteria</taxon>
        <taxon>Pseudomonadati</taxon>
        <taxon>Pseudomonadota</taxon>
        <taxon>Gammaproteobacteria</taxon>
        <taxon>Chromatiales</taxon>
        <taxon>Chromatiaceae</taxon>
        <taxon>Caldichromatium</taxon>
    </lineage>
</organism>
<dbReference type="AlphaFoldDB" id="A0A6G7VBR0"/>
<evidence type="ECO:0000313" key="1">
    <source>
        <dbReference type="EMBL" id="QIK37451.1"/>
    </source>
</evidence>
<gene>
    <name evidence="1" type="ORF">GWK36_05055</name>
</gene>
<proteinExistence type="predicted"/>
<keyword evidence="2" id="KW-1185">Reference proteome</keyword>
<dbReference type="EMBL" id="CP048029">
    <property type="protein sequence ID" value="QIK37451.1"/>
    <property type="molecule type" value="Genomic_DNA"/>
</dbReference>
<dbReference type="RefSeq" id="WP_166270218.1">
    <property type="nucleotide sequence ID" value="NZ_CP048029.1"/>
</dbReference>
<reference evidence="2" key="1">
    <citation type="submission" date="2020-01" db="EMBL/GenBank/DDBJ databases">
        <title>Caldichromatium gen. nov., sp. nov., a thermophilic purple sulfur bacterium member of the family Chromatiaceae isolated from Nakabusa hot spring, Japan.</title>
        <authorList>
            <person name="Saini M.K."/>
            <person name="Hanada S."/>
            <person name="Tank M."/>
        </authorList>
    </citation>
    <scope>NUCLEOTIDE SEQUENCE [LARGE SCALE GENOMIC DNA]</scope>
    <source>
        <strain evidence="2">No.7</strain>
    </source>
</reference>
<name>A0A6G7VBR0_9GAMM</name>
<protein>
    <submittedName>
        <fullName evidence="1">Uncharacterized protein</fullName>
    </submittedName>
</protein>
<accession>A0A6G7VBR0</accession>
<sequence>MILRIVIDDQIYEVQVPDAILAGARDYFDQLDCDMDGGWRMGREWIVLPDRIQRCQIVADRLLTALETNNVKLGTLMAGYILTRLPGVDTVIPDIQGEPQNTQFEMGYPKLESSAPTLEHGASAGSGFGKLAALEQAGREVTPVFKVGRGYRFSVFDSKTGGWQDSPLIATESEAVRLRQEALKSRYESLVAGGG</sequence>
<dbReference type="KEGG" id="cjap:GWK36_05055"/>
<evidence type="ECO:0000313" key="2">
    <source>
        <dbReference type="Proteomes" id="UP000502699"/>
    </source>
</evidence>